<organism evidence="5 6">
    <name type="scientific">Cryptococcus depauperatus CBS 7841</name>
    <dbReference type="NCBI Taxonomy" id="1295531"/>
    <lineage>
        <taxon>Eukaryota</taxon>
        <taxon>Fungi</taxon>
        <taxon>Dikarya</taxon>
        <taxon>Basidiomycota</taxon>
        <taxon>Agaricomycotina</taxon>
        <taxon>Tremellomycetes</taxon>
        <taxon>Tremellales</taxon>
        <taxon>Cryptococcaceae</taxon>
        <taxon>Cryptococcus</taxon>
    </lineage>
</organism>
<dbReference type="GO" id="GO:0008180">
    <property type="term" value="C:COP9 signalosome"/>
    <property type="evidence" value="ECO:0007669"/>
    <property type="project" value="UniProtKB-UniRule"/>
</dbReference>
<keyword evidence="2" id="KW-0963">Cytoplasm</keyword>
<evidence type="ECO:0000259" key="4">
    <source>
        <dbReference type="SMART" id="SM00232"/>
    </source>
</evidence>
<evidence type="ECO:0000313" key="6">
    <source>
        <dbReference type="Proteomes" id="UP000094043"/>
    </source>
</evidence>
<evidence type="ECO:0000256" key="2">
    <source>
        <dbReference type="RuleBase" id="RU367006"/>
    </source>
</evidence>
<sequence>MSSEANSGLVINLHPLAILNISDICTRAQYTSNGDSKPKMIGALLGTLSNHEMAIVNCFELICKQDELSGEDIEMSESPITRGGFVLDTQFLETRKDQFKQVFPTLEVIGWYSIGKEPTIEDVYLHSQFLSLLETPVFLLFNPDPPPESQNLPITIFESAVITENGEDGEEGKFVKLEYGVETGEAERIAVHGVVKGGIGGEEDAAVSHLTTQRNAIRMLYDRIGILLRYVSGVANQSTKPDYAILRHISSLVAALPTMNAVELQEEFLTEYSDIQLSSYLATLMRQLNSLNNYADKHNLVFSQSKDDPSSMSSFSRGQARGPMSVELGRHQ</sequence>
<dbReference type="InterPro" id="IPR000555">
    <property type="entry name" value="JAMM/MPN+_dom"/>
</dbReference>
<name>A0AAJ8JZ20_9TREE</name>
<evidence type="ECO:0000313" key="5">
    <source>
        <dbReference type="EMBL" id="WVN91083.1"/>
    </source>
</evidence>
<dbReference type="Gene3D" id="3.40.140.10">
    <property type="entry name" value="Cytidine Deaminase, domain 2"/>
    <property type="match status" value="1"/>
</dbReference>
<dbReference type="Pfam" id="PF01398">
    <property type="entry name" value="JAB"/>
    <property type="match status" value="1"/>
</dbReference>
<reference evidence="5" key="3">
    <citation type="submission" date="2024-01" db="EMBL/GenBank/DDBJ databases">
        <authorList>
            <person name="Coelho M.A."/>
            <person name="David-Palma M."/>
            <person name="Shea T."/>
            <person name="Sun S."/>
            <person name="Cuomo C.A."/>
            <person name="Heitman J."/>
        </authorList>
    </citation>
    <scope>NUCLEOTIDE SEQUENCE</scope>
    <source>
        <strain evidence="5">CBS 7841</strain>
    </source>
</reference>
<dbReference type="AlphaFoldDB" id="A0AAJ8JZ20"/>
<dbReference type="Pfam" id="PF13012">
    <property type="entry name" value="MitMem_reg"/>
    <property type="match status" value="1"/>
</dbReference>
<reference evidence="5" key="1">
    <citation type="submission" date="2016-06" db="EMBL/GenBank/DDBJ databases">
        <authorList>
            <person name="Cuomo C."/>
            <person name="Litvintseva A."/>
            <person name="Heitman J."/>
            <person name="Chen Y."/>
            <person name="Sun S."/>
            <person name="Springer D."/>
            <person name="Dromer F."/>
            <person name="Young S."/>
            <person name="Zeng Q."/>
            <person name="Chapman S."/>
            <person name="Gujja S."/>
            <person name="Saif S."/>
            <person name="Birren B."/>
        </authorList>
    </citation>
    <scope>NUCLEOTIDE SEQUENCE</scope>
    <source>
        <strain evidence="5">CBS 7841</strain>
    </source>
</reference>
<reference evidence="5" key="2">
    <citation type="journal article" date="2022" name="Elife">
        <title>Obligate sexual reproduction of a homothallic fungus closely related to the Cryptococcus pathogenic species complex.</title>
        <authorList>
            <person name="Passer A.R."/>
            <person name="Clancey S.A."/>
            <person name="Shea T."/>
            <person name="David-Palma M."/>
            <person name="Averette A.F."/>
            <person name="Boekhout T."/>
            <person name="Porcel B.M."/>
            <person name="Nowrousian M."/>
            <person name="Cuomo C.A."/>
            <person name="Sun S."/>
            <person name="Heitman J."/>
            <person name="Coelho M.A."/>
        </authorList>
    </citation>
    <scope>NUCLEOTIDE SEQUENCE</scope>
    <source>
        <strain evidence="5">CBS 7841</strain>
    </source>
</reference>
<keyword evidence="2" id="KW-0539">Nucleus</keyword>
<dbReference type="GO" id="GO:0008237">
    <property type="term" value="F:metallopeptidase activity"/>
    <property type="evidence" value="ECO:0007669"/>
    <property type="project" value="InterPro"/>
</dbReference>
<dbReference type="PANTHER" id="PTHR10540">
    <property type="entry name" value="EUKARYOTIC TRANSLATION INITIATION FACTOR 3 SUBUNIT F-RELATED"/>
    <property type="match status" value="1"/>
</dbReference>
<dbReference type="Proteomes" id="UP000094043">
    <property type="component" value="Chromosome 8"/>
</dbReference>
<evidence type="ECO:0000256" key="3">
    <source>
        <dbReference type="SAM" id="MobiDB-lite"/>
    </source>
</evidence>
<feature type="region of interest" description="Disordered" evidence="3">
    <location>
        <begin position="305"/>
        <end position="332"/>
    </location>
</feature>
<dbReference type="CDD" id="cd08063">
    <property type="entry name" value="MPN_CSN6"/>
    <property type="match status" value="1"/>
</dbReference>
<keyword evidence="2" id="KW-0736">Signalosome</keyword>
<feature type="domain" description="JAB1/MPN/MOV34 metalloenzyme" evidence="4">
    <location>
        <begin position="10"/>
        <end position="162"/>
    </location>
</feature>
<comment type="similarity">
    <text evidence="1 2">Belongs to the peptidase M67A family. CSN6 subfamily.</text>
</comment>
<keyword evidence="6" id="KW-1185">Reference proteome</keyword>
<dbReference type="KEGG" id="cdep:91090538"/>
<dbReference type="GO" id="GO:0005737">
    <property type="term" value="C:cytoplasm"/>
    <property type="evidence" value="ECO:0007669"/>
    <property type="project" value="UniProtKB-SubCell"/>
</dbReference>
<dbReference type="PANTHER" id="PTHR10540:SF8">
    <property type="entry name" value="COP9 SIGNALOSOME COMPLEX SUBUNIT 6"/>
    <property type="match status" value="1"/>
</dbReference>
<dbReference type="SMART" id="SM00232">
    <property type="entry name" value="JAB_MPN"/>
    <property type="match status" value="1"/>
</dbReference>
<dbReference type="InterPro" id="IPR024969">
    <property type="entry name" value="EIF3F/CSN6-like_C"/>
</dbReference>
<comment type="function">
    <text evidence="2">Component of the COP9 signalosome complex (CSN), a complex involved in various cellular and developmental processes.</text>
</comment>
<dbReference type="GO" id="GO:0000338">
    <property type="term" value="P:protein deneddylation"/>
    <property type="evidence" value="ECO:0007669"/>
    <property type="project" value="InterPro"/>
</dbReference>
<accession>A0AAJ8JZ20</accession>
<evidence type="ECO:0000256" key="1">
    <source>
        <dbReference type="ARBA" id="ARBA00010893"/>
    </source>
</evidence>
<protein>
    <recommendedName>
        <fullName evidence="2">COP9 signalosome complex subunit 6</fullName>
    </recommendedName>
</protein>
<dbReference type="RefSeq" id="XP_066071783.1">
    <property type="nucleotide sequence ID" value="XM_066215686.1"/>
</dbReference>
<proteinExistence type="inferred from homology"/>
<gene>
    <name evidence="5" type="ORF">L203_106330</name>
</gene>
<comment type="subcellular location">
    <subcellularLocation>
        <location evidence="2">Cytoplasm</location>
    </subcellularLocation>
    <subcellularLocation>
        <location evidence="2">Nucleus</location>
    </subcellularLocation>
</comment>
<dbReference type="InterPro" id="IPR033859">
    <property type="entry name" value="MPN_CSN6"/>
</dbReference>
<dbReference type="EMBL" id="CP143791">
    <property type="protein sequence ID" value="WVN91083.1"/>
    <property type="molecule type" value="Genomic_DNA"/>
</dbReference>
<dbReference type="GeneID" id="91090538"/>